<dbReference type="Proteomes" id="UP001175211">
    <property type="component" value="Unassembled WGS sequence"/>
</dbReference>
<evidence type="ECO:0000256" key="1">
    <source>
        <dbReference type="SAM" id="MobiDB-lite"/>
    </source>
</evidence>
<reference evidence="2" key="1">
    <citation type="submission" date="2023-06" db="EMBL/GenBank/DDBJ databases">
        <authorList>
            <consortium name="Lawrence Berkeley National Laboratory"/>
            <person name="Ahrendt S."/>
            <person name="Sahu N."/>
            <person name="Indic B."/>
            <person name="Wong-Bajracharya J."/>
            <person name="Merenyi Z."/>
            <person name="Ke H.-M."/>
            <person name="Monk M."/>
            <person name="Kocsube S."/>
            <person name="Drula E."/>
            <person name="Lipzen A."/>
            <person name="Balint B."/>
            <person name="Henrissat B."/>
            <person name="Andreopoulos B."/>
            <person name="Martin F.M."/>
            <person name="Harder C.B."/>
            <person name="Rigling D."/>
            <person name="Ford K.L."/>
            <person name="Foster G.D."/>
            <person name="Pangilinan J."/>
            <person name="Papanicolaou A."/>
            <person name="Barry K."/>
            <person name="LaButti K."/>
            <person name="Viragh M."/>
            <person name="Koriabine M."/>
            <person name="Yan M."/>
            <person name="Riley R."/>
            <person name="Champramary S."/>
            <person name="Plett K.L."/>
            <person name="Tsai I.J."/>
            <person name="Slot J."/>
            <person name="Sipos G."/>
            <person name="Plett J."/>
            <person name="Nagy L.G."/>
            <person name="Grigoriev I.V."/>
        </authorList>
    </citation>
    <scope>NUCLEOTIDE SEQUENCE</scope>
    <source>
        <strain evidence="2">CCBAS 213</strain>
    </source>
</reference>
<dbReference type="EMBL" id="JAUEPS010000017">
    <property type="protein sequence ID" value="KAK0458406.1"/>
    <property type="molecule type" value="Genomic_DNA"/>
</dbReference>
<evidence type="ECO:0000313" key="2">
    <source>
        <dbReference type="EMBL" id="KAK0458406.1"/>
    </source>
</evidence>
<sequence>MSSAALPSRRQCTQVIDNIQRCQCPCFIPPASILLDQNICGLCGHGIHTHVDYVSMVVNHHPPTQCAAYVQKTPLTQCCTCEAWLCDHVAINNPYRPAEPWDVLNFFMDNIGLSSGVNATSFYNNAVNGPFTPNPMLLPSAGSHTDALFHDMNLMPINAAPVLSPSPNHAFSPSRDAGSVPLTPTSISSPSASSSSDDYFVQFPHHFMNNSYALQSDGSATDENLYDQI</sequence>
<proteinExistence type="predicted"/>
<dbReference type="GeneID" id="85360956"/>
<accession>A0AA39KC28</accession>
<keyword evidence="3" id="KW-1185">Reference proteome</keyword>
<name>A0AA39KC28_ARMTA</name>
<evidence type="ECO:0000313" key="3">
    <source>
        <dbReference type="Proteomes" id="UP001175211"/>
    </source>
</evidence>
<comment type="caution">
    <text evidence="2">The sequence shown here is derived from an EMBL/GenBank/DDBJ whole genome shotgun (WGS) entry which is preliminary data.</text>
</comment>
<feature type="region of interest" description="Disordered" evidence="1">
    <location>
        <begin position="168"/>
        <end position="194"/>
    </location>
</feature>
<dbReference type="RefSeq" id="XP_060330676.1">
    <property type="nucleotide sequence ID" value="XM_060477408.1"/>
</dbReference>
<gene>
    <name evidence="2" type="ORF">EV420DRAFT_1642758</name>
</gene>
<organism evidence="2 3">
    <name type="scientific">Armillaria tabescens</name>
    <name type="common">Ringless honey mushroom</name>
    <name type="synonym">Agaricus tabescens</name>
    <dbReference type="NCBI Taxonomy" id="1929756"/>
    <lineage>
        <taxon>Eukaryota</taxon>
        <taxon>Fungi</taxon>
        <taxon>Dikarya</taxon>
        <taxon>Basidiomycota</taxon>
        <taxon>Agaricomycotina</taxon>
        <taxon>Agaricomycetes</taxon>
        <taxon>Agaricomycetidae</taxon>
        <taxon>Agaricales</taxon>
        <taxon>Marasmiineae</taxon>
        <taxon>Physalacriaceae</taxon>
        <taxon>Desarmillaria</taxon>
    </lineage>
</organism>
<feature type="compositionally biased region" description="Low complexity" evidence="1">
    <location>
        <begin position="179"/>
        <end position="194"/>
    </location>
</feature>
<dbReference type="AlphaFoldDB" id="A0AA39KC28"/>
<protein>
    <submittedName>
        <fullName evidence="2">Uncharacterized protein</fullName>
    </submittedName>
</protein>